<dbReference type="GO" id="GO:0005576">
    <property type="term" value="C:extracellular region"/>
    <property type="evidence" value="ECO:0007669"/>
    <property type="project" value="UniProtKB-SubCell"/>
</dbReference>
<accession>A0A7W5V640</accession>
<evidence type="ECO:0000313" key="11">
    <source>
        <dbReference type="EMBL" id="MBB3731296.1"/>
    </source>
</evidence>
<evidence type="ECO:0000256" key="1">
    <source>
        <dbReference type="ARBA" id="ARBA00004613"/>
    </source>
</evidence>
<comment type="subcellular location">
    <subcellularLocation>
        <location evidence="1">Secreted</location>
    </subcellularLocation>
</comment>
<dbReference type="Gene3D" id="3.30.350.10">
    <property type="entry name" value="Subtilisin inhibitor-like"/>
    <property type="match status" value="1"/>
</dbReference>
<dbReference type="InterPro" id="IPR023549">
    <property type="entry name" value="Subtilisin_inhibitor"/>
</dbReference>
<feature type="chain" id="PRO_5038372047" description="Subtilisin inhibitor domain-containing protein" evidence="9">
    <location>
        <begin position="27"/>
        <end position="123"/>
    </location>
</feature>
<feature type="signal peptide" evidence="9">
    <location>
        <begin position="1"/>
        <end position="26"/>
    </location>
</feature>
<comment type="subunit">
    <text evidence="3">Homodimer.</text>
</comment>
<reference evidence="11 12" key="1">
    <citation type="submission" date="2020-08" db="EMBL/GenBank/DDBJ databases">
        <title>Sequencing the genomes of 1000 actinobacteria strains.</title>
        <authorList>
            <person name="Klenk H.-P."/>
        </authorList>
    </citation>
    <scope>NUCLEOTIDE SEQUENCE [LARGE SCALE GENOMIC DNA]</scope>
    <source>
        <strain evidence="11 12">DSM 44320</strain>
    </source>
</reference>
<keyword evidence="6 8" id="KW-0722">Serine protease inhibitor</keyword>
<protein>
    <recommendedName>
        <fullName evidence="10">Subtilisin inhibitor domain-containing protein</fullName>
    </recommendedName>
</protein>
<evidence type="ECO:0000313" key="12">
    <source>
        <dbReference type="Proteomes" id="UP000579945"/>
    </source>
</evidence>
<feature type="domain" description="Subtilisin inhibitor" evidence="10">
    <location>
        <begin position="27"/>
        <end position="109"/>
    </location>
</feature>
<evidence type="ECO:0000256" key="5">
    <source>
        <dbReference type="ARBA" id="ARBA00022690"/>
    </source>
</evidence>
<dbReference type="AlphaFoldDB" id="A0A7W5V640"/>
<keyword evidence="4" id="KW-0964">Secreted</keyword>
<evidence type="ECO:0000256" key="3">
    <source>
        <dbReference type="ARBA" id="ARBA00011738"/>
    </source>
</evidence>
<evidence type="ECO:0000256" key="9">
    <source>
        <dbReference type="SAM" id="SignalP"/>
    </source>
</evidence>
<dbReference type="GO" id="GO:0004867">
    <property type="term" value="F:serine-type endopeptidase inhibitor activity"/>
    <property type="evidence" value="ECO:0007669"/>
    <property type="project" value="UniProtKB-KW"/>
</dbReference>
<keyword evidence="9" id="KW-0732">Signal</keyword>
<dbReference type="PROSITE" id="PS51257">
    <property type="entry name" value="PROKAR_LIPOPROTEIN"/>
    <property type="match status" value="1"/>
</dbReference>
<keyword evidence="7" id="KW-1015">Disulfide bond</keyword>
<dbReference type="EMBL" id="JACIBV010000001">
    <property type="protein sequence ID" value="MBB3731296.1"/>
    <property type="molecule type" value="Genomic_DNA"/>
</dbReference>
<keyword evidence="12" id="KW-1185">Reference proteome</keyword>
<evidence type="ECO:0000256" key="7">
    <source>
        <dbReference type="ARBA" id="ARBA00023157"/>
    </source>
</evidence>
<evidence type="ECO:0000256" key="8">
    <source>
        <dbReference type="RuleBase" id="RU003471"/>
    </source>
</evidence>
<dbReference type="InterPro" id="IPR000691">
    <property type="entry name" value="Prot_inh_I16_SSI"/>
</dbReference>
<evidence type="ECO:0000256" key="4">
    <source>
        <dbReference type="ARBA" id="ARBA00022525"/>
    </source>
</evidence>
<name>A0A7W5V640_9ACTN</name>
<dbReference type="PRINTS" id="PR00294">
    <property type="entry name" value="SSBTLNINHBTR"/>
</dbReference>
<dbReference type="Proteomes" id="UP000579945">
    <property type="component" value="Unassembled WGS sequence"/>
</dbReference>
<dbReference type="RefSeq" id="WP_183657114.1">
    <property type="nucleotide sequence ID" value="NZ_BAAAXX010000092.1"/>
</dbReference>
<keyword evidence="5 8" id="KW-0646">Protease inhibitor</keyword>
<comment type="caution">
    <text evidence="11">The sequence shown here is derived from an EMBL/GenBank/DDBJ whole genome shotgun (WGS) entry which is preliminary data.</text>
</comment>
<dbReference type="InterPro" id="IPR036819">
    <property type="entry name" value="Subtilisin_inhibitor-like_sf"/>
</dbReference>
<dbReference type="SUPFAM" id="SSF55399">
    <property type="entry name" value="Subtilisin inhibitor"/>
    <property type="match status" value="1"/>
</dbReference>
<organism evidence="11 12">
    <name type="scientific">Nonomuraea dietziae</name>
    <dbReference type="NCBI Taxonomy" id="65515"/>
    <lineage>
        <taxon>Bacteria</taxon>
        <taxon>Bacillati</taxon>
        <taxon>Actinomycetota</taxon>
        <taxon>Actinomycetes</taxon>
        <taxon>Streptosporangiales</taxon>
        <taxon>Streptosporangiaceae</taxon>
        <taxon>Nonomuraea</taxon>
    </lineage>
</organism>
<gene>
    <name evidence="11" type="ORF">FHR33_007156</name>
</gene>
<dbReference type="Pfam" id="PF00720">
    <property type="entry name" value="SSI"/>
    <property type="match status" value="1"/>
</dbReference>
<dbReference type="GeneID" id="95393398"/>
<evidence type="ECO:0000259" key="10">
    <source>
        <dbReference type="Pfam" id="PF00720"/>
    </source>
</evidence>
<evidence type="ECO:0000256" key="2">
    <source>
        <dbReference type="ARBA" id="ARBA00010472"/>
    </source>
</evidence>
<sequence length="123" mass="12577">MTSIKIVGLVAAAVLCSSAASCPTTTANLRVSVTAGEGAPATARLTCGWDGGTHPKAAAACALLTTVEGDLARHPGERGACTKEHHPHTVSLSGTWNGRNVSYLRTFGNRCVMLLATGAVFDL</sequence>
<evidence type="ECO:0000256" key="6">
    <source>
        <dbReference type="ARBA" id="ARBA00022900"/>
    </source>
</evidence>
<proteinExistence type="inferred from homology"/>
<comment type="similarity">
    <text evidence="2 8">Belongs to the protease inhibitor I16 (SSI) family.</text>
</comment>